<evidence type="ECO:0000256" key="6">
    <source>
        <dbReference type="ARBA" id="ARBA00023163"/>
    </source>
</evidence>
<dbReference type="Gene3D" id="4.10.280.10">
    <property type="entry name" value="Helix-loop-helix DNA-binding domain"/>
    <property type="match status" value="1"/>
</dbReference>
<dbReference type="GO" id="GO:0046983">
    <property type="term" value="F:protein dimerization activity"/>
    <property type="evidence" value="ECO:0007669"/>
    <property type="project" value="InterPro"/>
</dbReference>
<reference evidence="10" key="1">
    <citation type="journal article" date="2023" name="Nat. Commun.">
        <title>Diploid and tetraploid genomes of Acorus and the evolution of monocots.</title>
        <authorList>
            <person name="Ma L."/>
            <person name="Liu K.W."/>
            <person name="Li Z."/>
            <person name="Hsiao Y.Y."/>
            <person name="Qi Y."/>
            <person name="Fu T."/>
            <person name="Tang G.D."/>
            <person name="Zhang D."/>
            <person name="Sun W.H."/>
            <person name="Liu D.K."/>
            <person name="Li Y."/>
            <person name="Chen G.Z."/>
            <person name="Liu X.D."/>
            <person name="Liao X.Y."/>
            <person name="Jiang Y.T."/>
            <person name="Yu X."/>
            <person name="Hao Y."/>
            <person name="Huang J."/>
            <person name="Zhao X.W."/>
            <person name="Ke S."/>
            <person name="Chen Y.Y."/>
            <person name="Wu W.L."/>
            <person name="Hsu J.L."/>
            <person name="Lin Y.F."/>
            <person name="Huang M.D."/>
            <person name="Li C.Y."/>
            <person name="Huang L."/>
            <person name="Wang Z.W."/>
            <person name="Zhao X."/>
            <person name="Zhong W.Y."/>
            <person name="Peng D.H."/>
            <person name="Ahmad S."/>
            <person name="Lan S."/>
            <person name="Zhang J.S."/>
            <person name="Tsai W.C."/>
            <person name="Van de Peer Y."/>
            <person name="Liu Z.J."/>
        </authorList>
    </citation>
    <scope>NUCLEOTIDE SEQUENCE</scope>
    <source>
        <strain evidence="10">CP</strain>
    </source>
</reference>
<dbReference type="GO" id="GO:0005634">
    <property type="term" value="C:nucleus"/>
    <property type="evidence" value="ECO:0007669"/>
    <property type="project" value="UniProtKB-SubCell"/>
</dbReference>
<evidence type="ECO:0000256" key="8">
    <source>
        <dbReference type="SAM" id="MobiDB-lite"/>
    </source>
</evidence>
<dbReference type="AlphaFoldDB" id="A0AAV9D939"/>
<evidence type="ECO:0000313" key="11">
    <source>
        <dbReference type="Proteomes" id="UP001180020"/>
    </source>
</evidence>
<dbReference type="InterPro" id="IPR045843">
    <property type="entry name" value="IND-like"/>
</dbReference>
<evidence type="ECO:0000256" key="7">
    <source>
        <dbReference type="ARBA" id="ARBA00023242"/>
    </source>
</evidence>
<dbReference type="InterPro" id="IPR036638">
    <property type="entry name" value="HLH_DNA-bd_sf"/>
</dbReference>
<accession>A0AAV9D939</accession>
<dbReference type="EMBL" id="JAUJYO010000014">
    <property type="protein sequence ID" value="KAK1298131.1"/>
    <property type="molecule type" value="Genomic_DNA"/>
</dbReference>
<comment type="similarity">
    <text evidence="2">Belongs to the bHLH protein family.</text>
</comment>
<evidence type="ECO:0000256" key="1">
    <source>
        <dbReference type="ARBA" id="ARBA00004123"/>
    </source>
</evidence>
<evidence type="ECO:0000256" key="5">
    <source>
        <dbReference type="ARBA" id="ARBA00023125"/>
    </source>
</evidence>
<keyword evidence="11" id="KW-1185">Reference proteome</keyword>
<keyword evidence="4" id="KW-0805">Transcription regulation</keyword>
<dbReference type="CDD" id="cd11393">
    <property type="entry name" value="bHLH_AtbHLH_like"/>
    <property type="match status" value="1"/>
</dbReference>
<organism evidence="10 11">
    <name type="scientific">Acorus calamus</name>
    <name type="common">Sweet flag</name>
    <dbReference type="NCBI Taxonomy" id="4465"/>
    <lineage>
        <taxon>Eukaryota</taxon>
        <taxon>Viridiplantae</taxon>
        <taxon>Streptophyta</taxon>
        <taxon>Embryophyta</taxon>
        <taxon>Tracheophyta</taxon>
        <taxon>Spermatophyta</taxon>
        <taxon>Magnoliopsida</taxon>
        <taxon>Liliopsida</taxon>
        <taxon>Acoraceae</taxon>
        <taxon>Acorus</taxon>
    </lineage>
</organism>
<evidence type="ECO:0000256" key="4">
    <source>
        <dbReference type="ARBA" id="ARBA00023015"/>
    </source>
</evidence>
<keyword evidence="6" id="KW-0804">Transcription</keyword>
<keyword evidence="7" id="KW-0539">Nucleus</keyword>
<proteinExistence type="inferred from homology"/>
<evidence type="ECO:0000259" key="9">
    <source>
        <dbReference type="PROSITE" id="PS50888"/>
    </source>
</evidence>
<keyword evidence="5" id="KW-0238">DNA-binding</keyword>
<dbReference type="Proteomes" id="UP001180020">
    <property type="component" value="Unassembled WGS sequence"/>
</dbReference>
<dbReference type="InterPro" id="IPR011598">
    <property type="entry name" value="bHLH_dom"/>
</dbReference>
<evidence type="ECO:0000256" key="2">
    <source>
        <dbReference type="ARBA" id="ARBA00005510"/>
    </source>
</evidence>
<reference evidence="10" key="2">
    <citation type="submission" date="2023-06" db="EMBL/GenBank/DDBJ databases">
        <authorList>
            <person name="Ma L."/>
            <person name="Liu K.-W."/>
            <person name="Li Z."/>
            <person name="Hsiao Y.-Y."/>
            <person name="Qi Y."/>
            <person name="Fu T."/>
            <person name="Tang G."/>
            <person name="Zhang D."/>
            <person name="Sun W.-H."/>
            <person name="Liu D.-K."/>
            <person name="Li Y."/>
            <person name="Chen G.-Z."/>
            <person name="Liu X.-D."/>
            <person name="Liao X.-Y."/>
            <person name="Jiang Y.-T."/>
            <person name="Yu X."/>
            <person name="Hao Y."/>
            <person name="Huang J."/>
            <person name="Zhao X.-W."/>
            <person name="Ke S."/>
            <person name="Chen Y.-Y."/>
            <person name="Wu W.-L."/>
            <person name="Hsu J.-L."/>
            <person name="Lin Y.-F."/>
            <person name="Huang M.-D."/>
            <person name="Li C.-Y."/>
            <person name="Huang L."/>
            <person name="Wang Z.-W."/>
            <person name="Zhao X."/>
            <person name="Zhong W.-Y."/>
            <person name="Peng D.-H."/>
            <person name="Ahmad S."/>
            <person name="Lan S."/>
            <person name="Zhang J.-S."/>
            <person name="Tsai W.-C."/>
            <person name="Van De Peer Y."/>
            <person name="Liu Z.-J."/>
        </authorList>
    </citation>
    <scope>NUCLEOTIDE SEQUENCE</scope>
    <source>
        <strain evidence="10">CP</strain>
        <tissue evidence="10">Leaves</tissue>
    </source>
</reference>
<dbReference type="InterPro" id="IPR045239">
    <property type="entry name" value="bHLH95_bHLH"/>
</dbReference>
<dbReference type="FunFam" id="4.10.280.10:FF:000032">
    <property type="entry name" value="Transcription factor bHLH123 family"/>
    <property type="match status" value="1"/>
</dbReference>
<dbReference type="GO" id="GO:0000981">
    <property type="term" value="F:DNA-binding transcription factor activity, RNA polymerase II-specific"/>
    <property type="evidence" value="ECO:0007669"/>
    <property type="project" value="TreeGrafter"/>
</dbReference>
<name>A0AAV9D939_ACOCL</name>
<feature type="region of interest" description="Disordered" evidence="8">
    <location>
        <begin position="278"/>
        <end position="322"/>
    </location>
</feature>
<dbReference type="PANTHER" id="PTHR16223">
    <property type="entry name" value="TRANSCRIPTION FACTOR BHLH83-RELATED"/>
    <property type="match status" value="1"/>
</dbReference>
<feature type="compositionally biased region" description="Polar residues" evidence="8">
    <location>
        <begin position="287"/>
        <end position="308"/>
    </location>
</feature>
<sequence length="440" mass="48169">MPLKQIMMESPNLDQQHQLHQQLLGSSSSSSVATTPSFHFFGSNLWSQNLLLTDDNFDRNVNGVLPSSRDQLTQSHGYLLPTSTTSMIPDLGPYWTANAENYTVHSTQQANLQRIKDELSGTNFPVYSSVSTDPRSLEEYHSPSMSYIGTEKQHSDHLNEKIYLKTSASGDQIVGVDESLDGGLFFNYPMSLGGMNGSSTRGSFSTVLPTTNISSNFNFSSLSSPNLNSLGMSLDLLAPKFCGGLSHTPHDTMALFREVLPFGLDNLQKYGLGHSSSTLHEKLSSSQNGVTETKRPSSISDTKLSQATPKKPRFESASRTSCPPIKVRKEKLGDRIAALQQLVAPFGKTDTASVLMEAIGYIKFLHEQVETLSVPYMRSTADAKSSASALPHGGLNREREEPELDLRSRGLCLVPLSCMTYITTRDGGNVWFPSDLSRGI</sequence>
<dbReference type="PROSITE" id="PS50888">
    <property type="entry name" value="BHLH"/>
    <property type="match status" value="1"/>
</dbReference>
<comment type="caution">
    <text evidence="10">The sequence shown here is derived from an EMBL/GenBank/DDBJ whole genome shotgun (WGS) entry which is preliminary data.</text>
</comment>
<evidence type="ECO:0000313" key="10">
    <source>
        <dbReference type="EMBL" id="KAK1298131.1"/>
    </source>
</evidence>
<protein>
    <recommendedName>
        <fullName evidence="9">BHLH domain-containing protein</fullName>
    </recommendedName>
</protein>
<dbReference type="PANTHER" id="PTHR16223:SF56">
    <property type="entry name" value="TRANSCRIPTION FACTOR BHLH110"/>
    <property type="match status" value="1"/>
</dbReference>
<feature type="domain" description="BHLH" evidence="9">
    <location>
        <begin position="316"/>
        <end position="365"/>
    </location>
</feature>
<evidence type="ECO:0000256" key="3">
    <source>
        <dbReference type="ARBA" id="ARBA00011738"/>
    </source>
</evidence>
<comment type="subunit">
    <text evidence="3">Homodimer.</text>
</comment>
<dbReference type="GO" id="GO:0000978">
    <property type="term" value="F:RNA polymerase II cis-regulatory region sequence-specific DNA binding"/>
    <property type="evidence" value="ECO:0007669"/>
    <property type="project" value="TreeGrafter"/>
</dbReference>
<comment type="subcellular location">
    <subcellularLocation>
        <location evidence="1">Nucleus</location>
    </subcellularLocation>
</comment>
<gene>
    <name evidence="10" type="ORF">QJS10_CPB14g00052</name>
</gene>
<dbReference type="SUPFAM" id="SSF47459">
    <property type="entry name" value="HLH, helix-loop-helix DNA-binding domain"/>
    <property type="match status" value="1"/>
</dbReference>